<keyword evidence="3" id="KW-1185">Reference proteome</keyword>
<sequence>MKRNVYCCKRGRGTTLGLLHYGLNQSYEFDDRTLNHLRSVITGKLLRQERFVLTWLDGGHQKSIWLHPGAHLAFEFDAAVVPELDRAWLTSLMNQANSPAGLRLAQANQ</sequence>
<evidence type="ECO:0000259" key="1">
    <source>
        <dbReference type="Pfam" id="PF25355"/>
    </source>
</evidence>
<evidence type="ECO:0000313" key="3">
    <source>
        <dbReference type="Proteomes" id="UP000315389"/>
    </source>
</evidence>
<dbReference type="InterPro" id="IPR057204">
    <property type="entry name" value="DUF7882"/>
</dbReference>
<dbReference type="EMBL" id="VFOS01000004">
    <property type="protein sequence ID" value="TQL57424.1"/>
    <property type="molecule type" value="Genomic_DNA"/>
</dbReference>
<proteinExistence type="predicted"/>
<organism evidence="2 3">
    <name type="scientific">Rarobacter faecitabidus</name>
    <dbReference type="NCBI Taxonomy" id="13243"/>
    <lineage>
        <taxon>Bacteria</taxon>
        <taxon>Bacillati</taxon>
        <taxon>Actinomycetota</taxon>
        <taxon>Actinomycetes</taxon>
        <taxon>Micrococcales</taxon>
        <taxon>Rarobacteraceae</taxon>
        <taxon>Rarobacter</taxon>
    </lineage>
</organism>
<dbReference type="AlphaFoldDB" id="A0A542ZAR9"/>
<evidence type="ECO:0000313" key="2">
    <source>
        <dbReference type="EMBL" id="TQL57424.1"/>
    </source>
</evidence>
<feature type="domain" description="DUF7882" evidence="1">
    <location>
        <begin position="16"/>
        <end position="106"/>
    </location>
</feature>
<dbReference type="Pfam" id="PF25355">
    <property type="entry name" value="DUF7882"/>
    <property type="match status" value="1"/>
</dbReference>
<comment type="caution">
    <text evidence="2">The sequence shown here is derived from an EMBL/GenBank/DDBJ whole genome shotgun (WGS) entry which is preliminary data.</text>
</comment>
<reference evidence="2 3" key="1">
    <citation type="submission" date="2019-06" db="EMBL/GenBank/DDBJ databases">
        <title>Sequencing the genomes of 1000 actinobacteria strains.</title>
        <authorList>
            <person name="Klenk H.-P."/>
        </authorList>
    </citation>
    <scope>NUCLEOTIDE SEQUENCE [LARGE SCALE GENOMIC DNA]</scope>
    <source>
        <strain evidence="2 3">DSM 4813</strain>
    </source>
</reference>
<name>A0A542ZAR9_RARFA</name>
<dbReference type="Proteomes" id="UP000315389">
    <property type="component" value="Unassembled WGS sequence"/>
</dbReference>
<accession>A0A542ZAR9</accession>
<gene>
    <name evidence="2" type="ORF">FB461_2158</name>
</gene>
<protein>
    <recommendedName>
        <fullName evidence="1">DUF7882 domain-containing protein</fullName>
    </recommendedName>
</protein>